<accession>U4LEL7</accession>
<dbReference type="eggNOG" id="KOG3332">
    <property type="taxonomic scope" value="Eukaryota"/>
</dbReference>
<dbReference type="GO" id="GO:0000225">
    <property type="term" value="F:N-acetylglucosaminylphosphatidylinositol deacetylase activity"/>
    <property type="evidence" value="ECO:0007669"/>
    <property type="project" value="UniProtKB-EC"/>
</dbReference>
<feature type="chain" id="PRO_5004651528" description="N-acetylglucosaminylphosphatidylinositol deacetylase" evidence="3">
    <location>
        <begin position="26"/>
        <end position="236"/>
    </location>
</feature>
<dbReference type="EMBL" id="HF935433">
    <property type="protein sequence ID" value="CCX30293.1"/>
    <property type="molecule type" value="Genomic_DNA"/>
</dbReference>
<dbReference type="STRING" id="1076935.U4LEL7"/>
<dbReference type="GO" id="GO:0005783">
    <property type="term" value="C:endoplasmic reticulum"/>
    <property type="evidence" value="ECO:0007669"/>
    <property type="project" value="TreeGrafter"/>
</dbReference>
<dbReference type="InterPro" id="IPR024078">
    <property type="entry name" value="LmbE-like_dom_sf"/>
</dbReference>
<dbReference type="PANTHER" id="PTHR12993:SF11">
    <property type="entry name" value="N-ACETYLGLUCOSAMINYL-PHOSPHATIDYLINOSITOL DE-N-ACETYLASE"/>
    <property type="match status" value="1"/>
</dbReference>
<dbReference type="PANTHER" id="PTHR12993">
    <property type="entry name" value="N-ACETYLGLUCOSAMINYL-PHOSPHATIDYLINOSITOL DE-N-ACETYLASE-RELATED"/>
    <property type="match status" value="1"/>
</dbReference>
<evidence type="ECO:0000313" key="4">
    <source>
        <dbReference type="EMBL" id="CCX30293.1"/>
    </source>
</evidence>
<evidence type="ECO:0000256" key="1">
    <source>
        <dbReference type="ARBA" id="ARBA00006066"/>
    </source>
</evidence>
<dbReference type="EC" id="3.5.1.89" evidence="2"/>
<sequence length="236" mass="25943">MLWALAFLPIFLSITWLYALHSASSAPSGLNITLLIAHPDDEAMFFAPTLLALAPHNNIHVLCLSTGDADGLGSIRQQELKESCKLLGIDDVDVIDDPELPDSMGVTWPADKIGSILDKYAGKAGVVLTFDQGGVSGHVNHRSLYHGAKEWTKKGGKRLWNLETLGLVRKYGFTMDAFVAPAQAASGMRFVSGMEGVRKAQRAMTDAHKSQMRWFRWGWIGLSRYMVVNDVKEISV</sequence>
<dbReference type="Pfam" id="PF02585">
    <property type="entry name" value="PIG-L"/>
    <property type="match status" value="1"/>
</dbReference>
<dbReference type="Gene3D" id="3.40.50.10320">
    <property type="entry name" value="LmbE-like"/>
    <property type="match status" value="1"/>
</dbReference>
<dbReference type="Proteomes" id="UP000018144">
    <property type="component" value="Unassembled WGS sequence"/>
</dbReference>
<proteinExistence type="inferred from homology"/>
<reference evidence="4 5" key="1">
    <citation type="journal article" date="2013" name="PLoS Genet.">
        <title>The genome and development-dependent transcriptomes of Pyronema confluens: a window into fungal evolution.</title>
        <authorList>
            <person name="Traeger S."/>
            <person name="Altegoer F."/>
            <person name="Freitag M."/>
            <person name="Gabaldon T."/>
            <person name="Kempken F."/>
            <person name="Kumar A."/>
            <person name="Marcet-Houben M."/>
            <person name="Poggeler S."/>
            <person name="Stajich J.E."/>
            <person name="Nowrousian M."/>
        </authorList>
    </citation>
    <scope>NUCLEOTIDE SEQUENCE [LARGE SCALE GENOMIC DNA]</scope>
    <source>
        <strain evidence="5">CBS 100304</strain>
        <tissue evidence="4">Vegetative mycelium</tissue>
    </source>
</reference>
<keyword evidence="5" id="KW-1185">Reference proteome</keyword>
<name>U4LEL7_PYROM</name>
<dbReference type="OMA" id="YVLESVN"/>
<evidence type="ECO:0000256" key="2">
    <source>
        <dbReference type="ARBA" id="ARBA00012176"/>
    </source>
</evidence>
<keyword evidence="3" id="KW-0732">Signal</keyword>
<protein>
    <recommendedName>
        <fullName evidence="2">N-acetylglucosaminylphosphatidylinositol deacetylase</fullName>
        <ecNumber evidence="2">3.5.1.89</ecNumber>
    </recommendedName>
</protein>
<dbReference type="SUPFAM" id="SSF102588">
    <property type="entry name" value="LmbE-like"/>
    <property type="match status" value="1"/>
</dbReference>
<evidence type="ECO:0000313" key="5">
    <source>
        <dbReference type="Proteomes" id="UP000018144"/>
    </source>
</evidence>
<dbReference type="OrthoDB" id="440160at2759"/>
<dbReference type="AlphaFoldDB" id="U4LEL7"/>
<feature type="signal peptide" evidence="3">
    <location>
        <begin position="1"/>
        <end position="25"/>
    </location>
</feature>
<evidence type="ECO:0000256" key="3">
    <source>
        <dbReference type="SAM" id="SignalP"/>
    </source>
</evidence>
<comment type="similarity">
    <text evidence="1">Belongs to the PIGL family.</text>
</comment>
<dbReference type="GO" id="GO:0006506">
    <property type="term" value="P:GPI anchor biosynthetic process"/>
    <property type="evidence" value="ECO:0007669"/>
    <property type="project" value="UniProtKB-UniPathway"/>
</dbReference>
<dbReference type="UniPathway" id="UPA00196"/>
<organism evidence="4 5">
    <name type="scientific">Pyronema omphalodes (strain CBS 100304)</name>
    <name type="common">Pyronema confluens</name>
    <dbReference type="NCBI Taxonomy" id="1076935"/>
    <lineage>
        <taxon>Eukaryota</taxon>
        <taxon>Fungi</taxon>
        <taxon>Dikarya</taxon>
        <taxon>Ascomycota</taxon>
        <taxon>Pezizomycotina</taxon>
        <taxon>Pezizomycetes</taxon>
        <taxon>Pezizales</taxon>
        <taxon>Pyronemataceae</taxon>
        <taxon>Pyronema</taxon>
    </lineage>
</organism>
<gene>
    <name evidence="4" type="ORF">PCON_08435</name>
</gene>
<dbReference type="InterPro" id="IPR003737">
    <property type="entry name" value="GlcNAc_PI_deacetylase-related"/>
</dbReference>
<dbReference type="GO" id="GO:0016020">
    <property type="term" value="C:membrane"/>
    <property type="evidence" value="ECO:0007669"/>
    <property type="project" value="GOC"/>
</dbReference>